<comment type="similarity">
    <text evidence="2 12">Belongs to the peptidase M48B family.</text>
</comment>
<evidence type="ECO:0000256" key="1">
    <source>
        <dbReference type="ARBA" id="ARBA00004651"/>
    </source>
</evidence>
<keyword evidence="7 12" id="KW-0378">Hydrolase</keyword>
<feature type="binding site" evidence="12">
    <location>
        <position position="133"/>
    </location>
    <ligand>
        <name>Zn(2+)</name>
        <dbReference type="ChEBI" id="CHEBI:29105"/>
        <note>catalytic</note>
    </ligand>
</feature>
<dbReference type="InterPro" id="IPR022919">
    <property type="entry name" value="Pept_M48_protease_HtpX"/>
</dbReference>
<feature type="transmembrane region" description="Helical" evidence="12">
    <location>
        <begin position="29"/>
        <end position="46"/>
    </location>
</feature>
<keyword evidence="8 12" id="KW-0862">Zinc</keyword>
<gene>
    <name evidence="14" type="primary">htpX_2</name>
    <name evidence="12" type="synonym">htpX</name>
    <name evidence="14" type="ORF">METESE_33510</name>
</gene>
<feature type="active site" evidence="12">
    <location>
        <position position="130"/>
    </location>
</feature>
<keyword evidence="11 12" id="KW-0472">Membrane</keyword>
<protein>
    <recommendedName>
        <fullName evidence="12">Protease HtpX homolog</fullName>
        <ecNumber evidence="12">3.4.24.-</ecNumber>
    </recommendedName>
</protein>
<evidence type="ECO:0000256" key="4">
    <source>
        <dbReference type="ARBA" id="ARBA00022670"/>
    </source>
</evidence>
<keyword evidence="6 12" id="KW-0479">Metal-binding</keyword>
<evidence type="ECO:0000256" key="2">
    <source>
        <dbReference type="ARBA" id="ARBA00009779"/>
    </source>
</evidence>
<dbReference type="GO" id="GO:0004222">
    <property type="term" value="F:metalloendopeptidase activity"/>
    <property type="evidence" value="ECO:0007669"/>
    <property type="project" value="UniProtKB-UniRule"/>
</dbReference>
<dbReference type="Proteomes" id="UP001228113">
    <property type="component" value="Chromosome"/>
</dbReference>
<dbReference type="RefSeq" id="WP_243329121.1">
    <property type="nucleotide sequence ID" value="NZ_AP027081.1"/>
</dbReference>
<dbReference type="CDD" id="cd07336">
    <property type="entry name" value="M48B_HtpX_like"/>
    <property type="match status" value="1"/>
</dbReference>
<feature type="binding site" evidence="12">
    <location>
        <position position="204"/>
    </location>
    <ligand>
        <name>Zn(2+)</name>
        <dbReference type="ChEBI" id="CHEBI:29105"/>
        <note>catalytic</note>
    </ligand>
</feature>
<keyword evidence="15" id="KW-1185">Reference proteome</keyword>
<comment type="cofactor">
    <cofactor evidence="12">
        <name>Zn(2+)</name>
        <dbReference type="ChEBI" id="CHEBI:29105"/>
    </cofactor>
    <text evidence="12">Binds 1 zinc ion per subunit.</text>
</comment>
<dbReference type="GO" id="GO:0006508">
    <property type="term" value="P:proteolysis"/>
    <property type="evidence" value="ECO:0007669"/>
    <property type="project" value="UniProtKB-KW"/>
</dbReference>
<keyword evidence="3 12" id="KW-1003">Cell membrane</keyword>
<reference evidence="14" key="1">
    <citation type="journal article" date="2023" name="Int. J. Syst. Evol. Microbiol.">
        <title>Mesoterricola silvestris gen. nov., sp. nov., Mesoterricola sediminis sp. nov., Geothrix oryzae sp. nov., Geothrix edaphica sp. nov., Geothrix rubra sp. nov., and Geothrix limicola sp. nov., six novel members of Acidobacteriota isolated from soils.</title>
        <authorList>
            <person name="Itoh H."/>
            <person name="Sugisawa Y."/>
            <person name="Mise K."/>
            <person name="Xu Z."/>
            <person name="Kuniyasu M."/>
            <person name="Ushijima N."/>
            <person name="Kawano K."/>
            <person name="Kobayashi E."/>
            <person name="Shiratori Y."/>
            <person name="Masuda Y."/>
            <person name="Senoo K."/>
        </authorList>
    </citation>
    <scope>NUCLEOTIDE SEQUENCE</scope>
    <source>
        <strain evidence="14">W786</strain>
    </source>
</reference>
<organism evidence="14 15">
    <name type="scientific">Mesoterricola sediminis</name>
    <dbReference type="NCBI Taxonomy" id="2927980"/>
    <lineage>
        <taxon>Bacteria</taxon>
        <taxon>Pseudomonadati</taxon>
        <taxon>Acidobacteriota</taxon>
        <taxon>Holophagae</taxon>
        <taxon>Holophagales</taxon>
        <taxon>Holophagaceae</taxon>
        <taxon>Mesoterricola</taxon>
    </lineage>
</organism>
<dbReference type="GO" id="GO:0008270">
    <property type="term" value="F:zinc ion binding"/>
    <property type="evidence" value="ECO:0007669"/>
    <property type="project" value="UniProtKB-UniRule"/>
</dbReference>
<dbReference type="GO" id="GO:0005886">
    <property type="term" value="C:plasma membrane"/>
    <property type="evidence" value="ECO:0007669"/>
    <property type="project" value="UniProtKB-SubCell"/>
</dbReference>
<dbReference type="EC" id="3.4.24.-" evidence="12"/>
<dbReference type="AlphaFoldDB" id="A0AA48HHM7"/>
<keyword evidence="4 12" id="KW-0645">Protease</keyword>
<feature type="binding site" evidence="12">
    <location>
        <position position="129"/>
    </location>
    <ligand>
        <name>Zn(2+)</name>
        <dbReference type="ChEBI" id="CHEBI:29105"/>
        <note>catalytic</note>
    </ligand>
</feature>
<evidence type="ECO:0000256" key="11">
    <source>
        <dbReference type="ARBA" id="ARBA00023136"/>
    </source>
</evidence>
<evidence type="ECO:0000256" key="6">
    <source>
        <dbReference type="ARBA" id="ARBA00022723"/>
    </source>
</evidence>
<dbReference type="PANTHER" id="PTHR43221:SF1">
    <property type="entry name" value="PROTEASE HTPX"/>
    <property type="match status" value="1"/>
</dbReference>
<dbReference type="Gene3D" id="3.30.2010.10">
    <property type="entry name" value="Metalloproteases ('zincins'), catalytic domain"/>
    <property type="match status" value="1"/>
</dbReference>
<keyword evidence="5 12" id="KW-0812">Transmembrane</keyword>
<dbReference type="HAMAP" id="MF_00188">
    <property type="entry name" value="Pept_M48_protease_HtpX"/>
    <property type="match status" value="1"/>
</dbReference>
<keyword evidence="10 12" id="KW-0482">Metalloprotease</keyword>
<evidence type="ECO:0000256" key="12">
    <source>
        <dbReference type="HAMAP-Rule" id="MF_00188"/>
    </source>
</evidence>
<evidence type="ECO:0000256" key="10">
    <source>
        <dbReference type="ARBA" id="ARBA00023049"/>
    </source>
</evidence>
<dbReference type="InterPro" id="IPR001915">
    <property type="entry name" value="Peptidase_M48"/>
</dbReference>
<dbReference type="PANTHER" id="PTHR43221">
    <property type="entry name" value="PROTEASE HTPX"/>
    <property type="match status" value="1"/>
</dbReference>
<accession>A0AA48HHM7</accession>
<name>A0AA48HHM7_9BACT</name>
<evidence type="ECO:0000313" key="15">
    <source>
        <dbReference type="Proteomes" id="UP001228113"/>
    </source>
</evidence>
<evidence type="ECO:0000313" key="14">
    <source>
        <dbReference type="EMBL" id="BDU78393.1"/>
    </source>
</evidence>
<keyword evidence="9 12" id="KW-1133">Transmembrane helix</keyword>
<dbReference type="EMBL" id="AP027081">
    <property type="protein sequence ID" value="BDU78393.1"/>
    <property type="molecule type" value="Genomic_DNA"/>
</dbReference>
<feature type="transmembrane region" description="Helical" evidence="12">
    <location>
        <begin position="179"/>
        <end position="199"/>
    </location>
</feature>
<dbReference type="InterPro" id="IPR050083">
    <property type="entry name" value="HtpX_protease"/>
</dbReference>
<evidence type="ECO:0000256" key="3">
    <source>
        <dbReference type="ARBA" id="ARBA00022475"/>
    </source>
</evidence>
<sequence>MNQLKTALLLCAATAILLAAGAAMGRSWLIGATVLAFAMNLGAYFWSDRLVLRLQRARVLTVMEAPQLHLDVAELAGRMGIPTPKVYVIPDAALNAFATGRNPEHGAVAFTEGILRSLSRRELRGVIAHELSHVRNRDILVATVAAGLAGAVGLLASALQWGALLGFGHDRDGEGGSPLGALLFAIVAPIGATLVQMGISRSREFMADAGAARATGDPEGLALALERLTRANHVIEPGPTAEPASASLMIASPFSGDGMMSWFSTHPPVAERVRRLRGMDPASLRRAS</sequence>
<comment type="subcellular location">
    <subcellularLocation>
        <location evidence="1 12">Cell membrane</location>
        <topology evidence="1 12">Multi-pass membrane protein</topology>
    </subcellularLocation>
</comment>
<feature type="domain" description="Peptidase M48" evidence="13">
    <location>
        <begin position="65"/>
        <end position="279"/>
    </location>
</feature>
<evidence type="ECO:0000256" key="8">
    <source>
        <dbReference type="ARBA" id="ARBA00022833"/>
    </source>
</evidence>
<dbReference type="KEGG" id="msea:METESE_33510"/>
<proteinExistence type="inferred from homology"/>
<evidence type="ECO:0000259" key="13">
    <source>
        <dbReference type="Pfam" id="PF01435"/>
    </source>
</evidence>
<dbReference type="Pfam" id="PF01435">
    <property type="entry name" value="Peptidase_M48"/>
    <property type="match status" value="1"/>
</dbReference>
<evidence type="ECO:0000256" key="5">
    <source>
        <dbReference type="ARBA" id="ARBA00022692"/>
    </source>
</evidence>
<feature type="transmembrane region" description="Helical" evidence="12">
    <location>
        <begin position="139"/>
        <end position="159"/>
    </location>
</feature>
<evidence type="ECO:0000256" key="7">
    <source>
        <dbReference type="ARBA" id="ARBA00022801"/>
    </source>
</evidence>
<evidence type="ECO:0000256" key="9">
    <source>
        <dbReference type="ARBA" id="ARBA00022989"/>
    </source>
</evidence>